<evidence type="ECO:0000259" key="2">
    <source>
        <dbReference type="Pfam" id="PF13439"/>
    </source>
</evidence>
<evidence type="ECO:0000313" key="4">
    <source>
        <dbReference type="Proteomes" id="UP001139089"/>
    </source>
</evidence>
<dbReference type="SUPFAM" id="SSF53448">
    <property type="entry name" value="Nucleotide-diphospho-sugar transferases"/>
    <property type="match status" value="1"/>
</dbReference>
<dbReference type="AlphaFoldDB" id="A0A9X1NRA9"/>
<dbReference type="GO" id="GO:0016757">
    <property type="term" value="F:glycosyltransferase activity"/>
    <property type="evidence" value="ECO:0007669"/>
    <property type="project" value="UniProtKB-KW"/>
</dbReference>
<dbReference type="PANTHER" id="PTHR12526">
    <property type="entry name" value="GLYCOSYLTRANSFERASE"/>
    <property type="match status" value="1"/>
</dbReference>
<dbReference type="EC" id="2.4.-.-" evidence="3"/>
<organism evidence="3 4">
    <name type="scientific">Rhizobium quercicola</name>
    <dbReference type="NCBI Taxonomy" id="2901226"/>
    <lineage>
        <taxon>Bacteria</taxon>
        <taxon>Pseudomonadati</taxon>
        <taxon>Pseudomonadota</taxon>
        <taxon>Alphaproteobacteria</taxon>
        <taxon>Hyphomicrobiales</taxon>
        <taxon>Rhizobiaceae</taxon>
        <taxon>Rhizobium/Agrobacterium group</taxon>
        <taxon>Rhizobium</taxon>
    </lineage>
</organism>
<name>A0A9X1NRA9_9HYPH</name>
<dbReference type="Pfam" id="PF00535">
    <property type="entry name" value="Glycos_transf_2"/>
    <property type="match status" value="1"/>
</dbReference>
<keyword evidence="3" id="KW-0328">Glycosyltransferase</keyword>
<evidence type="ECO:0000313" key="3">
    <source>
        <dbReference type="EMBL" id="MCD7107898.1"/>
    </source>
</evidence>
<dbReference type="Gene3D" id="3.40.50.2000">
    <property type="entry name" value="Glycogen Phosphorylase B"/>
    <property type="match status" value="2"/>
</dbReference>
<keyword evidence="4" id="KW-1185">Reference proteome</keyword>
<dbReference type="Proteomes" id="UP001139089">
    <property type="component" value="Unassembled WGS sequence"/>
</dbReference>
<dbReference type="Gene3D" id="3.90.550.10">
    <property type="entry name" value="Spore Coat Polysaccharide Biosynthesis Protein SpsA, Chain A"/>
    <property type="match status" value="1"/>
</dbReference>
<reference evidence="3" key="1">
    <citation type="submission" date="2021-12" db="EMBL/GenBank/DDBJ databases">
        <authorList>
            <person name="Li Y."/>
        </authorList>
    </citation>
    <scope>NUCLEOTIDE SEQUENCE</scope>
    <source>
        <strain evidence="3">DKSPLA3</strain>
    </source>
</reference>
<dbReference type="Pfam" id="PF13692">
    <property type="entry name" value="Glyco_trans_1_4"/>
    <property type="match status" value="1"/>
</dbReference>
<proteinExistence type="predicted"/>
<gene>
    <name evidence="3" type="ORF">LRX75_02470</name>
</gene>
<sequence>MERVRSEPVGAPVPFDRRIFREPYPEIALSDYEQVAPEFDESFYQSQVLAPIGPEIDLIEHFLSTGWKEGYDPSPAFSVKAYLHANPDVREAGHNPFVHYLRWGRDEGRPAPLMPDIGEPPAEAEGTPEETILAVAPSDYECVAEEFDPAFYLTYFLTPPGPEIDLIEHFLSRGWIDGYDPSPAFSVSAYLEANPDVRSKGVNPFVHYLQRGRLEGRRFAPTAAGRDSDIANIELSDYEWVAPEFDSAFYLRHFPEPPGSEIDLIEHFLSKGHLAGFDPSPTFSVSAYLDANADVRTSGFNPFVHYIRWGRREGRDLARPVKAGEQDLRTFDLSDYELVALEFDDAFYLRHFSDHPGEDIDLIEHFLSKGWSDGWDPSASFSLSAYLEANPDVGDSAWNPFVHYLRWGRAEGRSFSDVAPAGEREDERVRAAFDEDYYLASSTDLQGSGLDLFEHYMNHGWRELRDPSPTFNTRYYLEKNEDIKNGGGNPFKHFILHGISEGRRAIPYETHLALKDYAPLVTAIVPNFNHARFLQKRLDCILNQTYENLEVIILDDCSTDDSRTVIADYAARYPQIRTILNTVNSGGVFKQWRKGIESAAGEVIWICESDDFCELDFLEHCVRPLVDESVMVAFGRIQFSDAVGNMSPGLDEYRERASAGIWSQPFKRPAHQFFRGGFGKSNLIPNVGGCVFRNQSIPEEVWDELVSYKICGDWYLYSILAGGGQMAYAPDAVAYFRQHGKNTSVKGFIQPKYYAEHQKIMVSLRERWGTPDDIALEFYFNVYRQFVYSGAEKHIGALTMHYHNEKVLRTRRSTKHVLVATLGFHLGGGEIFPIHLANTLVEMGYLVSFLITDGWKQNATVRNLLDRRVAVYDAHWVTEVGIDHFIETAGIDLVHSHVASVEYFFFGARNRCDRKVRYIVTLHGSYEVTPMGEDMLFRLIRGVDHWTYLSAKNLAHLDGVPLDPNRVTFIPNGMPSDDRPFPISRAELGVPEGGVLFTLASRAIKEKGWRVAIEAKRIAQRHSEVPLHLMLCGSGPELAVLQEEFSEEEGVHFVGYQECINGAYAISDVAILPSRFEGESFPLTLIQAMHMGAPIIATDIGEIRKMLTAGEKTAGILVPNTAADDIFTTEFSNAMIEMTRRDVRDRFSNASLSVGSSYTIEAVAKKYTEIYKKYLK</sequence>
<evidence type="ECO:0000259" key="1">
    <source>
        <dbReference type="Pfam" id="PF00535"/>
    </source>
</evidence>
<dbReference type="EMBL" id="JAJOZR010000001">
    <property type="protein sequence ID" value="MCD7107898.1"/>
    <property type="molecule type" value="Genomic_DNA"/>
</dbReference>
<protein>
    <submittedName>
        <fullName evidence="3">Glycosyltransferase</fullName>
        <ecNumber evidence="3">2.4.-.-</ecNumber>
    </submittedName>
</protein>
<dbReference type="CDD" id="cd03801">
    <property type="entry name" value="GT4_PimA-like"/>
    <property type="match status" value="1"/>
</dbReference>
<comment type="caution">
    <text evidence="3">The sequence shown here is derived from an EMBL/GenBank/DDBJ whole genome shotgun (WGS) entry which is preliminary data.</text>
</comment>
<dbReference type="InterPro" id="IPR029044">
    <property type="entry name" value="Nucleotide-diphossugar_trans"/>
</dbReference>
<accession>A0A9X1NRA9</accession>
<feature type="domain" description="Glycosyltransferase 2-like" evidence="1">
    <location>
        <begin position="523"/>
        <end position="662"/>
    </location>
</feature>
<dbReference type="InterPro" id="IPR001173">
    <property type="entry name" value="Glyco_trans_2-like"/>
</dbReference>
<dbReference type="CDD" id="cd00761">
    <property type="entry name" value="Glyco_tranf_GTA_type"/>
    <property type="match status" value="1"/>
</dbReference>
<feature type="domain" description="Glycosyltransferase subfamily 4-like N-terminal" evidence="2">
    <location>
        <begin position="827"/>
        <end position="974"/>
    </location>
</feature>
<dbReference type="Pfam" id="PF13439">
    <property type="entry name" value="Glyco_transf_4"/>
    <property type="match status" value="1"/>
</dbReference>
<dbReference type="RefSeq" id="WP_231811613.1">
    <property type="nucleotide sequence ID" value="NZ_JAJOZR010000001.1"/>
</dbReference>
<dbReference type="SUPFAM" id="SSF53756">
    <property type="entry name" value="UDP-Glycosyltransferase/glycogen phosphorylase"/>
    <property type="match status" value="1"/>
</dbReference>
<dbReference type="InterPro" id="IPR028098">
    <property type="entry name" value="Glyco_trans_4-like_N"/>
</dbReference>
<keyword evidence="3" id="KW-0808">Transferase</keyword>